<organism evidence="1 2">
    <name type="scientific">Pseudonocardia hydrocarbonoxydans</name>
    <dbReference type="NCBI Taxonomy" id="76726"/>
    <lineage>
        <taxon>Bacteria</taxon>
        <taxon>Bacillati</taxon>
        <taxon>Actinomycetota</taxon>
        <taxon>Actinomycetes</taxon>
        <taxon>Pseudonocardiales</taxon>
        <taxon>Pseudonocardiaceae</taxon>
        <taxon>Pseudonocardia</taxon>
    </lineage>
</organism>
<dbReference type="Pfam" id="PF06089">
    <property type="entry name" value="Asparaginase_II"/>
    <property type="match status" value="1"/>
</dbReference>
<dbReference type="EMBL" id="BJNG01000012">
    <property type="protein sequence ID" value="GEC19023.1"/>
    <property type="molecule type" value="Genomic_DNA"/>
</dbReference>
<dbReference type="AlphaFoldDB" id="A0A4Y3WJK2"/>
<accession>A0A4Y3WJK2</accession>
<dbReference type="InterPro" id="IPR010349">
    <property type="entry name" value="Asparaginase_II"/>
</dbReference>
<dbReference type="Proteomes" id="UP000320338">
    <property type="component" value="Unassembled WGS sequence"/>
</dbReference>
<proteinExistence type="predicted"/>
<keyword evidence="2" id="KW-1185">Reference proteome</keyword>
<gene>
    <name evidence="1" type="ORF">PHY01_13060</name>
</gene>
<comment type="caution">
    <text evidence="1">The sequence shown here is derived from an EMBL/GenBank/DDBJ whole genome shotgun (WGS) entry which is preliminary data.</text>
</comment>
<evidence type="ECO:0000313" key="1">
    <source>
        <dbReference type="EMBL" id="GEC19023.1"/>
    </source>
</evidence>
<sequence length="78" mass="7597">MAGVPGLVAKDGAEGTFAAALPEGSAVAVKVLDGGMRPLPVVVADALRVLGAAVPDDVGRRAVLGGGEPVGEIRPVRG</sequence>
<evidence type="ECO:0000313" key="2">
    <source>
        <dbReference type="Proteomes" id="UP000320338"/>
    </source>
</evidence>
<reference evidence="1 2" key="1">
    <citation type="submission" date="2019-06" db="EMBL/GenBank/DDBJ databases">
        <title>Whole genome shotgun sequence of Pseudonocardia hydrocarbonoxydans NBRC 14498.</title>
        <authorList>
            <person name="Hosoyama A."/>
            <person name="Uohara A."/>
            <person name="Ohji S."/>
            <person name="Ichikawa N."/>
        </authorList>
    </citation>
    <scope>NUCLEOTIDE SEQUENCE [LARGE SCALE GENOMIC DNA]</scope>
    <source>
        <strain evidence="1 2">NBRC 14498</strain>
    </source>
</reference>
<name>A0A4Y3WJK2_9PSEU</name>
<protein>
    <submittedName>
        <fullName evidence="1">Uncharacterized protein</fullName>
    </submittedName>
</protein>